<evidence type="ECO:0000256" key="7">
    <source>
        <dbReference type="ARBA" id="ARBA00023180"/>
    </source>
</evidence>
<proteinExistence type="inferred from homology"/>
<dbReference type="Pfam" id="PF03935">
    <property type="entry name" value="SKN1_KRE6_Sbg1"/>
    <property type="match status" value="1"/>
</dbReference>
<dbReference type="PANTHER" id="PTHR31361">
    <property type="entry name" value="BETA-GLUCAN SYNTHESIS-ASSOCIATED PROTEIN KRE6-RELATED"/>
    <property type="match status" value="1"/>
</dbReference>
<reference evidence="12" key="1">
    <citation type="submission" date="2022-10" db="EMBL/GenBank/DDBJ databases">
        <authorList>
            <person name="Byrne P K."/>
        </authorList>
    </citation>
    <scope>NUCLEOTIDE SEQUENCE</scope>
    <source>
        <strain evidence="12">ZP964</strain>
    </source>
</reference>
<dbReference type="SUPFAM" id="SSF49899">
    <property type="entry name" value="Concanavalin A-like lectins/glucanases"/>
    <property type="match status" value="1"/>
</dbReference>
<evidence type="ECO:0000313" key="12">
    <source>
        <dbReference type="EMBL" id="CAI4063614.1"/>
    </source>
</evidence>
<dbReference type="CDD" id="cd02180">
    <property type="entry name" value="GH16_fungal_KRE6_glucanase"/>
    <property type="match status" value="1"/>
</dbReference>
<gene>
    <name evidence="12" type="primary">SUVZ07G3740</name>
    <name evidence="12" type="ORF">SUVZ_07G3740</name>
</gene>
<feature type="compositionally biased region" description="Acidic residues" evidence="9">
    <location>
        <begin position="57"/>
        <end position="70"/>
    </location>
</feature>
<sequence>MSVRNLTNNRNSNSRNSIAESENSFYSSNGQSRESSSVDPTDDRHVSGSGNPFLGSEEFDEDYIPPSEDDEQHKAREYSTSSSVNYNNDPNSDTSLLASEKNSPVRNDRRMSDYKGYYAKNNLTSANNFNNHNSKDNNNSNNNNIISSSNDNSFASHLQPPDRHLPSHPSSNNMSTFSNNSLIKSPPPFDRYPLVGTRHISMAQSQSQNLINEKRRANMTGSSSSAHDSSLSSTNLFLGEQDFSPFGGYPASFFPLTLDEKEDDDYIHNPDAEEEAKLDKRRFIEDVKHMDRRSFLGLLGLLFLLMAAVVIFIVLPAITFSGLVYHEHGHPTNANSTSSSNSTSKSLTEYKYPKLAAIRTTLVDPDTPDSANTREAKDGSNWELVFSDEFNAQGRTFYDGDDQFWTAPDIHYDATKDLEWYSPDAVTTSNGTLTLRMDAFKNHGLYYRSGMVQSWNKICFTQGALEVSANLPNYGRVTGLWPGMWTMGNLGRPGYLASTQGVWPYSYEACDGGITPNQSSPDGISFLPGQKLSVCTCDDEDHPNQGVGRGAPEIDILEGEADTILGVGVASQSLQIAPFDIWYMPDYDFIEVYNFTTTTMNTYAGGPFQQAISAISTLNVSWYEFGEEAGYFQKYAIEYLNDDDDGYIRWFVGENPTFTLYSTSLHPDGNIDWRRISKEPMSAVMNLGISNNWAYIDWQYLFFPVTMSIDYVRLYQPKGSTSVTCDPKDYPTYDYIQDHLSAYYNPNLTSWEQAGYTFPKNILTGDCKSSKFSLS</sequence>
<organism evidence="12 13">
    <name type="scientific">Saccharomyces uvarum</name>
    <name type="common">Yeast</name>
    <name type="synonym">Saccharomyces bayanus var. uvarum</name>
    <dbReference type="NCBI Taxonomy" id="230603"/>
    <lineage>
        <taxon>Eukaryota</taxon>
        <taxon>Fungi</taxon>
        <taxon>Dikarya</taxon>
        <taxon>Ascomycota</taxon>
        <taxon>Saccharomycotina</taxon>
        <taxon>Saccharomycetes</taxon>
        <taxon>Saccharomycetales</taxon>
        <taxon>Saccharomycetaceae</taxon>
        <taxon>Saccharomyces</taxon>
    </lineage>
</organism>
<evidence type="ECO:0000256" key="8">
    <source>
        <dbReference type="ARBA" id="ARBA00023316"/>
    </source>
</evidence>
<comment type="similarity">
    <text evidence="2">Belongs to the SKN1/KRE6 family.</text>
</comment>
<feature type="compositionally biased region" description="Polar residues" evidence="9">
    <location>
        <begin position="25"/>
        <end position="39"/>
    </location>
</feature>
<keyword evidence="3 10" id="KW-0812">Transmembrane</keyword>
<accession>A0ABN8WTM6</accession>
<keyword evidence="13" id="KW-1185">Reference proteome</keyword>
<feature type="compositionally biased region" description="Low complexity" evidence="9">
    <location>
        <begin position="125"/>
        <end position="158"/>
    </location>
</feature>
<evidence type="ECO:0000313" key="13">
    <source>
        <dbReference type="Proteomes" id="UP001162085"/>
    </source>
</evidence>
<dbReference type="EMBL" id="OX365934">
    <property type="protein sequence ID" value="CAI4063614.1"/>
    <property type="molecule type" value="Genomic_DNA"/>
</dbReference>
<feature type="compositionally biased region" description="Low complexity" evidence="9">
    <location>
        <begin position="170"/>
        <end position="181"/>
    </location>
</feature>
<feature type="region of interest" description="Disordered" evidence="9">
    <location>
        <begin position="1"/>
        <end position="111"/>
    </location>
</feature>
<keyword evidence="5 10" id="KW-1133">Transmembrane helix</keyword>
<feature type="region of interest" description="Disordered" evidence="9">
    <location>
        <begin position="125"/>
        <end position="194"/>
    </location>
</feature>
<evidence type="ECO:0000256" key="5">
    <source>
        <dbReference type="ARBA" id="ARBA00022989"/>
    </source>
</evidence>
<dbReference type="InterPro" id="IPR013320">
    <property type="entry name" value="ConA-like_dom_sf"/>
</dbReference>
<evidence type="ECO:0000256" key="9">
    <source>
        <dbReference type="SAM" id="MobiDB-lite"/>
    </source>
</evidence>
<protein>
    <recommendedName>
        <fullName evidence="11">GH16 domain-containing protein</fullName>
    </recommendedName>
</protein>
<keyword evidence="6 10" id="KW-0472">Membrane</keyword>
<feature type="transmembrane region" description="Helical" evidence="10">
    <location>
        <begin position="295"/>
        <end position="318"/>
    </location>
</feature>
<dbReference type="InterPro" id="IPR005629">
    <property type="entry name" value="Skn1/Kre6/Sbg1"/>
</dbReference>
<keyword evidence="4" id="KW-0735">Signal-anchor</keyword>
<dbReference type="PROSITE" id="PS51762">
    <property type="entry name" value="GH16_2"/>
    <property type="match status" value="1"/>
</dbReference>
<feature type="domain" description="GH16" evidence="11">
    <location>
        <begin position="345"/>
        <end position="720"/>
    </location>
</feature>
<keyword evidence="8" id="KW-0961">Cell wall biogenesis/degradation</keyword>
<name>A0ABN8WTM6_SACUV</name>
<keyword evidence="7" id="KW-0325">Glycoprotein</keyword>
<comment type="subcellular location">
    <subcellularLocation>
        <location evidence="1">Membrane</location>
        <topology evidence="1">Single-pass type II membrane protein</topology>
    </subcellularLocation>
</comment>
<evidence type="ECO:0000256" key="4">
    <source>
        <dbReference type="ARBA" id="ARBA00022968"/>
    </source>
</evidence>
<dbReference type="Proteomes" id="UP001162085">
    <property type="component" value="Chromosome 7"/>
</dbReference>
<evidence type="ECO:0000256" key="6">
    <source>
        <dbReference type="ARBA" id="ARBA00023136"/>
    </source>
</evidence>
<evidence type="ECO:0000256" key="10">
    <source>
        <dbReference type="SAM" id="Phobius"/>
    </source>
</evidence>
<evidence type="ECO:0000259" key="11">
    <source>
        <dbReference type="PROSITE" id="PS51762"/>
    </source>
</evidence>
<feature type="compositionally biased region" description="Low complexity" evidence="9">
    <location>
        <begin position="1"/>
        <end position="24"/>
    </location>
</feature>
<dbReference type="PANTHER" id="PTHR31361:SF1">
    <property type="entry name" value="BETA-GLUCAN SYNTHESIS-ASSOCIATED PROTEIN KRE6-RELATED"/>
    <property type="match status" value="1"/>
</dbReference>
<feature type="compositionally biased region" description="Polar residues" evidence="9">
    <location>
        <begin position="78"/>
        <end position="105"/>
    </location>
</feature>
<evidence type="ECO:0000256" key="2">
    <source>
        <dbReference type="ARBA" id="ARBA00010962"/>
    </source>
</evidence>
<dbReference type="Gene3D" id="2.60.120.200">
    <property type="match status" value="2"/>
</dbReference>
<evidence type="ECO:0000256" key="3">
    <source>
        <dbReference type="ARBA" id="ARBA00022692"/>
    </source>
</evidence>
<evidence type="ECO:0000256" key="1">
    <source>
        <dbReference type="ARBA" id="ARBA00004606"/>
    </source>
</evidence>
<dbReference type="InterPro" id="IPR000757">
    <property type="entry name" value="Beta-glucanase-like"/>
</dbReference>